<dbReference type="InterPro" id="IPR024047">
    <property type="entry name" value="MM3350-like_sf"/>
</dbReference>
<dbReference type="PANTHER" id="PTHR41878">
    <property type="entry name" value="LEXA REPRESSOR-RELATED"/>
    <property type="match status" value="1"/>
</dbReference>
<evidence type="ECO:0000313" key="3">
    <source>
        <dbReference type="Proteomes" id="UP000319865"/>
    </source>
</evidence>
<dbReference type="AlphaFoldDB" id="A0A543PDJ9"/>
<dbReference type="Pfam" id="PF07929">
    <property type="entry name" value="PRiA4_ORF3"/>
    <property type="match status" value="1"/>
</dbReference>
<dbReference type="Proteomes" id="UP000319865">
    <property type="component" value="Unassembled WGS sequence"/>
</dbReference>
<name>A0A543PDJ9_9ACTN</name>
<organism evidence="2 3">
    <name type="scientific">Blastococcus colisei</name>
    <dbReference type="NCBI Taxonomy" id="1564162"/>
    <lineage>
        <taxon>Bacteria</taxon>
        <taxon>Bacillati</taxon>
        <taxon>Actinomycetota</taxon>
        <taxon>Actinomycetes</taxon>
        <taxon>Geodermatophilales</taxon>
        <taxon>Geodermatophilaceae</taxon>
        <taxon>Blastococcus</taxon>
    </lineage>
</organism>
<reference evidence="2 3" key="1">
    <citation type="submission" date="2019-06" db="EMBL/GenBank/DDBJ databases">
        <title>Sequencing the genomes of 1000 actinobacteria strains.</title>
        <authorList>
            <person name="Klenk H.-P."/>
        </authorList>
    </citation>
    <scope>NUCLEOTIDE SEQUENCE [LARGE SCALE GENOMIC DNA]</scope>
    <source>
        <strain evidence="2 3">DSM 46837</strain>
    </source>
</reference>
<dbReference type="EMBL" id="VFQE01000001">
    <property type="protein sequence ID" value="TQN42143.1"/>
    <property type="molecule type" value="Genomic_DNA"/>
</dbReference>
<dbReference type="RefSeq" id="WP_211355034.1">
    <property type="nucleotide sequence ID" value="NZ_VFQE01000001.1"/>
</dbReference>
<dbReference type="InterPro" id="IPR012912">
    <property type="entry name" value="Plasmid_pRiA4b_Orf3-like"/>
</dbReference>
<dbReference type="PANTHER" id="PTHR41878:SF1">
    <property type="entry name" value="TNPR PROTEIN"/>
    <property type="match status" value="1"/>
</dbReference>
<protein>
    <submittedName>
        <fullName evidence="2">PRiA4b ORF-3-like protein</fullName>
    </submittedName>
</protein>
<evidence type="ECO:0000259" key="1">
    <source>
        <dbReference type="Pfam" id="PF07929"/>
    </source>
</evidence>
<sequence length="518" mass="56257">MQAVLLAELAGPRLVDGRVVRSENVHPADHTVGGARAPAGAMQHPQRAAEAAVGEPAVVSVGVVVRVLPRRAPPTHARLHAVDSDVLESAPDLAGSGGMGPDLVELLDALRRSRRPELLRIVESADLDAEPPAPEPDVVEPYRWFLARLGDGVKLTGAGYLPPALVVETMRALGWDADWIGTGNREDITRPVAELRDTARRLGLVRVHRKELRPTTAGRRLADDPVGLWRHLGARLPLGRGEADRIAGLLWLLGVAAGRPHPEEVVAVGMNALGWESGETGKPLDRRTAFLAVRDTTWTVFDRLGVLGTWRDRDRPPTPSAIALARAALLHEEPPAPARSVPAVELTVTLADVDPPVWRRLVVPERTTLRDLHGLLQAAMGWQDAHLWLFEVDGVRYGDVEDMDDLGDPRAVIVGSMPDGTVFRYDYDFGDGWEHDVRVEGRRTAEAPACVDGARACPPEDCGGPPGYAEMLTVLADPRHPDHADVTGWLGGPFYPDDFDPGAATRRMRNRVRRRAAA</sequence>
<accession>A0A543PDJ9</accession>
<dbReference type="SUPFAM" id="SSF159941">
    <property type="entry name" value="MM3350-like"/>
    <property type="match status" value="1"/>
</dbReference>
<keyword evidence="3" id="KW-1185">Reference proteome</keyword>
<comment type="caution">
    <text evidence="2">The sequence shown here is derived from an EMBL/GenBank/DDBJ whole genome shotgun (WGS) entry which is preliminary data.</text>
</comment>
<dbReference type="Gene3D" id="3.10.290.30">
    <property type="entry name" value="MM3350-like"/>
    <property type="match status" value="1"/>
</dbReference>
<proteinExistence type="predicted"/>
<evidence type="ECO:0000313" key="2">
    <source>
        <dbReference type="EMBL" id="TQN42143.1"/>
    </source>
</evidence>
<feature type="domain" description="Plasmid pRiA4b Orf3-like" evidence="1">
    <location>
        <begin position="343"/>
        <end position="501"/>
    </location>
</feature>
<gene>
    <name evidence="2" type="ORF">FHU33_1537</name>
</gene>